<accession>A0AAX4KM47</accession>
<feature type="signal peptide" evidence="1">
    <location>
        <begin position="1"/>
        <end position="19"/>
    </location>
</feature>
<proteinExistence type="predicted"/>
<evidence type="ECO:0000313" key="2">
    <source>
        <dbReference type="EMBL" id="WWD07104.1"/>
    </source>
</evidence>
<dbReference type="Proteomes" id="UP001358614">
    <property type="component" value="Chromosome 1"/>
</dbReference>
<feature type="chain" id="PRO_5043993885" evidence="1">
    <location>
        <begin position="20"/>
        <end position="154"/>
    </location>
</feature>
<reference evidence="2 3" key="1">
    <citation type="submission" date="2024-01" db="EMBL/GenBank/DDBJ databases">
        <title>Comparative genomics of Cryptococcus and Kwoniella reveals pathogenesis evolution and contrasting modes of karyotype evolution via chromosome fusion or intercentromeric recombination.</title>
        <authorList>
            <person name="Coelho M.A."/>
            <person name="David-Palma M."/>
            <person name="Shea T."/>
            <person name="Bowers K."/>
            <person name="McGinley-Smith S."/>
            <person name="Mohammad A.W."/>
            <person name="Gnirke A."/>
            <person name="Yurkov A.M."/>
            <person name="Nowrousian M."/>
            <person name="Sun S."/>
            <person name="Cuomo C.A."/>
            <person name="Heitman J."/>
        </authorList>
    </citation>
    <scope>NUCLEOTIDE SEQUENCE [LARGE SCALE GENOMIC DNA]</scope>
    <source>
        <strain evidence="2 3">PYCC6329</strain>
    </source>
</reference>
<dbReference type="RefSeq" id="XP_066085071.1">
    <property type="nucleotide sequence ID" value="XM_066228974.1"/>
</dbReference>
<keyword evidence="1" id="KW-0732">Signal</keyword>
<name>A0AAX4KM47_9TREE</name>
<evidence type="ECO:0000313" key="3">
    <source>
        <dbReference type="Proteomes" id="UP001358614"/>
    </source>
</evidence>
<dbReference type="AlphaFoldDB" id="A0AAX4KM47"/>
<protein>
    <submittedName>
        <fullName evidence="2">Uncharacterized protein</fullName>
    </submittedName>
</protein>
<evidence type="ECO:0000256" key="1">
    <source>
        <dbReference type="SAM" id="SignalP"/>
    </source>
</evidence>
<sequence length="154" mass="14725">MRFSVNFSLLAVATSPLAARVAQGPRDNISVNTVHPIVSGGVAVSQGQIASSVGVIGPNASQGSGGLGGIGNTAGSVSPASSVAGATALRTVGGAKPRSPLEAGVFGGQGYANSQDLPPSASSGGVIASASFPIGFPSASTFTGAPLSVHTVQP</sequence>
<dbReference type="EMBL" id="CP144089">
    <property type="protein sequence ID" value="WWD07104.1"/>
    <property type="molecule type" value="Genomic_DNA"/>
</dbReference>
<gene>
    <name evidence="2" type="ORF">V865_005201</name>
</gene>
<dbReference type="KEGG" id="ker:91104002"/>
<organism evidence="2 3">
    <name type="scientific">Kwoniella europaea PYCC6329</name>
    <dbReference type="NCBI Taxonomy" id="1423913"/>
    <lineage>
        <taxon>Eukaryota</taxon>
        <taxon>Fungi</taxon>
        <taxon>Dikarya</taxon>
        <taxon>Basidiomycota</taxon>
        <taxon>Agaricomycotina</taxon>
        <taxon>Tremellomycetes</taxon>
        <taxon>Tremellales</taxon>
        <taxon>Cryptococcaceae</taxon>
        <taxon>Kwoniella</taxon>
    </lineage>
</organism>
<dbReference type="GeneID" id="91104002"/>
<keyword evidence="3" id="KW-1185">Reference proteome</keyword>